<dbReference type="GO" id="GO:0046872">
    <property type="term" value="F:metal ion binding"/>
    <property type="evidence" value="ECO:0007669"/>
    <property type="project" value="UniProtKB-KW"/>
</dbReference>
<dbReference type="GO" id="GO:0016853">
    <property type="term" value="F:isomerase activity"/>
    <property type="evidence" value="ECO:0007669"/>
    <property type="project" value="UniProtKB-ARBA"/>
</dbReference>
<dbReference type="PANTHER" id="PTHR42796">
    <property type="entry name" value="FUMARYLACETOACETATE HYDROLASE DOMAIN-CONTAINING PROTEIN 2A-RELATED"/>
    <property type="match status" value="1"/>
</dbReference>
<keyword evidence="2" id="KW-0479">Metal-binding</keyword>
<dbReference type="InterPro" id="IPR011234">
    <property type="entry name" value="Fumarylacetoacetase-like_C"/>
</dbReference>
<evidence type="ECO:0000256" key="1">
    <source>
        <dbReference type="ARBA" id="ARBA00010211"/>
    </source>
</evidence>
<evidence type="ECO:0000313" key="5">
    <source>
        <dbReference type="Proteomes" id="UP001139263"/>
    </source>
</evidence>
<dbReference type="Gene3D" id="3.90.850.10">
    <property type="entry name" value="Fumarylacetoacetase-like, C-terminal domain"/>
    <property type="match status" value="1"/>
</dbReference>
<accession>A0A9X1VB28</accession>
<evidence type="ECO:0000256" key="2">
    <source>
        <dbReference type="ARBA" id="ARBA00022723"/>
    </source>
</evidence>
<evidence type="ECO:0000313" key="4">
    <source>
        <dbReference type="EMBL" id="MCI0184025.1"/>
    </source>
</evidence>
<dbReference type="SUPFAM" id="SSF56529">
    <property type="entry name" value="FAH"/>
    <property type="match status" value="1"/>
</dbReference>
<sequence length="309" mass="34041">MKLVTFEREGKRYIGVQVSQKVMDIAAAARTYAKGMTESQVSAYAAAVAGDMVSFLRTGEEGMAFVRILMDLALMNELHDTHTNVWHTLEQIQVRAPILHPGKIICVGKNYQDHAAEMNSAAPTTPIIFAKFSNVISDPHGKVVKPLQSDQLDYEAELAVIIGKTAKNIKSEDAFEYIAGYSCFNDLSVRDYQMRTSQWLQGKTFDQSGPFGPVLVTKEEVDPLKLDIRCYVNGEVRQNANTSNMIFDIPYLLEFISGIMTLEAGDVIATGTPSGVAAGMENPKFLHIGDEVVVEIEGIGELHTYIIEA</sequence>
<comment type="caution">
    <text evidence="4">The sequence shown here is derived from an EMBL/GenBank/DDBJ whole genome shotgun (WGS) entry which is preliminary data.</text>
</comment>
<dbReference type="GO" id="GO:0019752">
    <property type="term" value="P:carboxylic acid metabolic process"/>
    <property type="evidence" value="ECO:0007669"/>
    <property type="project" value="UniProtKB-ARBA"/>
</dbReference>
<dbReference type="Proteomes" id="UP001139263">
    <property type="component" value="Unassembled WGS sequence"/>
</dbReference>
<comment type="similarity">
    <text evidence="1">Belongs to the FAH family.</text>
</comment>
<dbReference type="Pfam" id="PF01557">
    <property type="entry name" value="FAA_hydrolase"/>
    <property type="match status" value="1"/>
</dbReference>
<name>A0A9X1VB28_9BACL</name>
<protein>
    <recommendedName>
        <fullName evidence="3">Fumarylacetoacetase-like C-terminal domain-containing protein</fullName>
    </recommendedName>
</protein>
<gene>
    <name evidence="4" type="primary">yisK</name>
    <name evidence="4" type="ORF">MM817_02320</name>
</gene>
<dbReference type="AlphaFoldDB" id="A0A9X1VB28"/>
<dbReference type="PANTHER" id="PTHR42796:SF4">
    <property type="entry name" value="FUMARYLACETOACETATE HYDROLASE DOMAIN-CONTAINING PROTEIN 2A"/>
    <property type="match status" value="1"/>
</dbReference>
<evidence type="ECO:0000259" key="3">
    <source>
        <dbReference type="Pfam" id="PF01557"/>
    </source>
</evidence>
<proteinExistence type="inferred from homology"/>
<feature type="domain" description="Fumarylacetoacetase-like C-terminal" evidence="3">
    <location>
        <begin position="103"/>
        <end position="304"/>
    </location>
</feature>
<dbReference type="EMBL" id="JALBUF010000007">
    <property type="protein sequence ID" value="MCI0184025.1"/>
    <property type="molecule type" value="Genomic_DNA"/>
</dbReference>
<dbReference type="InterPro" id="IPR051121">
    <property type="entry name" value="FAH"/>
</dbReference>
<dbReference type="InterPro" id="IPR036663">
    <property type="entry name" value="Fumarylacetoacetase_C_sf"/>
</dbReference>
<dbReference type="FunFam" id="3.90.850.10:FF:000002">
    <property type="entry name" value="2-hydroxyhepta-2,4-diene-1,7-dioate isomerase"/>
    <property type="match status" value="1"/>
</dbReference>
<keyword evidence="5" id="KW-1185">Reference proteome</keyword>
<dbReference type="RefSeq" id="WP_241715165.1">
    <property type="nucleotide sequence ID" value="NZ_JALBUF010000007.1"/>
</dbReference>
<reference evidence="4" key="1">
    <citation type="submission" date="2022-03" db="EMBL/GenBank/DDBJ databases">
        <title>Draft Genome Sequence of Firmicute Strain S0AB, a Heterotrophic Iron/Sulfur-Oxidizing Extreme Acidophile.</title>
        <authorList>
            <person name="Vergara E."/>
            <person name="Pakostova E."/>
            <person name="Johnson D.B."/>
            <person name="Holmes D.S."/>
        </authorList>
    </citation>
    <scope>NUCLEOTIDE SEQUENCE</scope>
    <source>
        <strain evidence="4">S0AB</strain>
    </source>
</reference>
<organism evidence="4 5">
    <name type="scientific">Sulfoacidibacillus ferrooxidans</name>
    <dbReference type="NCBI Taxonomy" id="2005001"/>
    <lineage>
        <taxon>Bacteria</taxon>
        <taxon>Bacillati</taxon>
        <taxon>Bacillota</taxon>
        <taxon>Bacilli</taxon>
        <taxon>Bacillales</taxon>
        <taxon>Alicyclobacillaceae</taxon>
        <taxon>Sulfoacidibacillus</taxon>
    </lineage>
</organism>